<accession>A0ABR9K5N8</accession>
<gene>
    <name evidence="1" type="ORF">H4W34_007538</name>
</gene>
<reference evidence="1 2" key="1">
    <citation type="submission" date="2020-10" db="EMBL/GenBank/DDBJ databases">
        <title>Sequencing the genomes of 1000 actinobacteria strains.</title>
        <authorList>
            <person name="Klenk H.-P."/>
        </authorList>
    </citation>
    <scope>NUCLEOTIDE SEQUENCE [LARGE SCALE GENOMIC DNA]</scope>
    <source>
        <strain evidence="1 2">DSM 46744</strain>
    </source>
</reference>
<evidence type="ECO:0000313" key="1">
    <source>
        <dbReference type="EMBL" id="MBE1537705.1"/>
    </source>
</evidence>
<dbReference type="EMBL" id="JADBDZ010000001">
    <property type="protein sequence ID" value="MBE1537705.1"/>
    <property type="molecule type" value="Genomic_DNA"/>
</dbReference>
<protein>
    <recommendedName>
        <fullName evidence="3">GH26 domain-containing protein</fullName>
    </recommendedName>
</protein>
<name>A0ABR9K5N8_9ACTN</name>
<evidence type="ECO:0008006" key="3">
    <source>
        <dbReference type="Google" id="ProtNLM"/>
    </source>
</evidence>
<keyword evidence="2" id="KW-1185">Reference proteome</keyword>
<dbReference type="Gene3D" id="3.20.20.80">
    <property type="entry name" value="Glycosidases"/>
    <property type="match status" value="1"/>
</dbReference>
<sequence>MAKEHDAILWGSAGDDLEGSDYSRLDERYGPLTIRRAYQRPDDGIPKSWKASNAGSDVGKRASCWSGKPDMGDVASGSLDERILGFLRSIPKSHVAFVTIWHEPDAKLKNETFSLSTYKDGFRRFCRLVKQVQGEGRPHLYTVQIVTTWAGTNPSKGRTYADMWPGDDLVDCYGADGYSHVGSKKSLWGPAVEFARSKGIPWCVPEIGYGDKGSQDVSWMNDQIDYMTSTPAGGKHTRCAFACWFDTAGPISVPTPGDERAWIKAAKKASRDYHFDYTRFAL</sequence>
<dbReference type="RefSeq" id="WP_192763535.1">
    <property type="nucleotide sequence ID" value="NZ_JADBDZ010000001.1"/>
</dbReference>
<organism evidence="1 2">
    <name type="scientific">Actinomadura algeriensis</name>
    <dbReference type="NCBI Taxonomy" id="1679523"/>
    <lineage>
        <taxon>Bacteria</taxon>
        <taxon>Bacillati</taxon>
        <taxon>Actinomycetota</taxon>
        <taxon>Actinomycetes</taxon>
        <taxon>Streptosporangiales</taxon>
        <taxon>Thermomonosporaceae</taxon>
        <taxon>Actinomadura</taxon>
    </lineage>
</organism>
<proteinExistence type="predicted"/>
<dbReference type="SUPFAM" id="SSF51445">
    <property type="entry name" value="(Trans)glycosidases"/>
    <property type="match status" value="1"/>
</dbReference>
<dbReference type="InterPro" id="IPR017853">
    <property type="entry name" value="GH"/>
</dbReference>
<comment type="caution">
    <text evidence="1">The sequence shown here is derived from an EMBL/GenBank/DDBJ whole genome shotgun (WGS) entry which is preliminary data.</text>
</comment>
<dbReference type="Proteomes" id="UP000627838">
    <property type="component" value="Unassembled WGS sequence"/>
</dbReference>
<evidence type="ECO:0000313" key="2">
    <source>
        <dbReference type="Proteomes" id="UP000627838"/>
    </source>
</evidence>